<reference evidence="11 12" key="1">
    <citation type="submission" date="2017-08" db="EMBL/GenBank/DDBJ databases">
        <authorList>
            <person name="de Groot N.N."/>
        </authorList>
    </citation>
    <scope>NUCLEOTIDE SEQUENCE [LARGE SCALE GENOMIC DNA]</scope>
    <source>
        <strain evidence="11 12">USBA 352</strain>
    </source>
</reference>
<dbReference type="InterPro" id="IPR007387">
    <property type="entry name" value="TRAP_DctQ"/>
</dbReference>
<evidence type="ECO:0000256" key="9">
    <source>
        <dbReference type="RuleBase" id="RU369079"/>
    </source>
</evidence>
<feature type="transmembrane region" description="Helical" evidence="9">
    <location>
        <begin position="46"/>
        <end position="64"/>
    </location>
</feature>
<feature type="transmembrane region" description="Helical" evidence="9">
    <location>
        <begin position="126"/>
        <end position="146"/>
    </location>
</feature>
<dbReference type="AlphaFoldDB" id="A0A285SWH9"/>
<feature type="transmembrane region" description="Helical" evidence="9">
    <location>
        <begin position="85"/>
        <end position="106"/>
    </location>
</feature>
<dbReference type="OrthoDB" id="9797534at2"/>
<comment type="function">
    <text evidence="9">Part of the tripartite ATP-independent periplasmic (TRAP) transport system.</text>
</comment>
<keyword evidence="6 9" id="KW-1133">Transmembrane helix</keyword>
<feature type="transmembrane region" description="Helical" evidence="9">
    <location>
        <begin position="12"/>
        <end position="34"/>
    </location>
</feature>
<evidence type="ECO:0000256" key="6">
    <source>
        <dbReference type="ARBA" id="ARBA00022989"/>
    </source>
</evidence>
<keyword evidence="5 9" id="KW-0812">Transmembrane</keyword>
<name>A0A285SWH9_9HYPH</name>
<dbReference type="RefSeq" id="WP_083202316.1">
    <property type="nucleotide sequence ID" value="NZ_JAJGNR010000007.1"/>
</dbReference>
<evidence type="ECO:0000259" key="10">
    <source>
        <dbReference type="Pfam" id="PF04290"/>
    </source>
</evidence>
<proteinExistence type="inferred from homology"/>
<keyword evidence="2 9" id="KW-0813">Transport</keyword>
<evidence type="ECO:0000256" key="8">
    <source>
        <dbReference type="ARBA" id="ARBA00038436"/>
    </source>
</evidence>
<keyword evidence="12" id="KW-1185">Reference proteome</keyword>
<evidence type="ECO:0000256" key="4">
    <source>
        <dbReference type="ARBA" id="ARBA00022519"/>
    </source>
</evidence>
<comment type="subunit">
    <text evidence="9">The complex comprises the extracytoplasmic solute receptor protein and the two transmembrane proteins.</text>
</comment>
<accession>A0A285SWH9</accession>
<comment type="similarity">
    <text evidence="8 9">Belongs to the TRAP transporter small permease family.</text>
</comment>
<evidence type="ECO:0000313" key="12">
    <source>
        <dbReference type="Proteomes" id="UP000219331"/>
    </source>
</evidence>
<dbReference type="GO" id="GO:0015740">
    <property type="term" value="P:C4-dicarboxylate transport"/>
    <property type="evidence" value="ECO:0007669"/>
    <property type="project" value="TreeGrafter"/>
</dbReference>
<dbReference type="Proteomes" id="UP000219331">
    <property type="component" value="Unassembled WGS sequence"/>
</dbReference>
<evidence type="ECO:0000313" key="11">
    <source>
        <dbReference type="EMBL" id="SOC12841.1"/>
    </source>
</evidence>
<evidence type="ECO:0000256" key="2">
    <source>
        <dbReference type="ARBA" id="ARBA00022448"/>
    </source>
</evidence>
<protein>
    <recommendedName>
        <fullName evidence="9">TRAP transporter small permease protein</fullName>
    </recommendedName>
</protein>
<dbReference type="PANTHER" id="PTHR35011:SF10">
    <property type="entry name" value="TRAP TRANSPORTER SMALL PERMEASE PROTEIN"/>
    <property type="match status" value="1"/>
</dbReference>
<organism evidence="11 12">
    <name type="scientific">Stappia indica</name>
    <dbReference type="NCBI Taxonomy" id="538381"/>
    <lineage>
        <taxon>Bacteria</taxon>
        <taxon>Pseudomonadati</taxon>
        <taxon>Pseudomonadota</taxon>
        <taxon>Alphaproteobacteria</taxon>
        <taxon>Hyphomicrobiales</taxon>
        <taxon>Stappiaceae</taxon>
        <taxon>Stappia</taxon>
    </lineage>
</organism>
<evidence type="ECO:0000256" key="3">
    <source>
        <dbReference type="ARBA" id="ARBA00022475"/>
    </source>
</evidence>
<dbReference type="GO" id="GO:0005886">
    <property type="term" value="C:plasma membrane"/>
    <property type="evidence" value="ECO:0007669"/>
    <property type="project" value="UniProtKB-SubCell"/>
</dbReference>
<keyword evidence="4 9" id="KW-0997">Cell inner membrane</keyword>
<dbReference type="Pfam" id="PF04290">
    <property type="entry name" value="DctQ"/>
    <property type="match status" value="1"/>
</dbReference>
<evidence type="ECO:0000256" key="5">
    <source>
        <dbReference type="ARBA" id="ARBA00022692"/>
    </source>
</evidence>
<dbReference type="GO" id="GO:0022857">
    <property type="term" value="F:transmembrane transporter activity"/>
    <property type="evidence" value="ECO:0007669"/>
    <property type="project" value="UniProtKB-UniRule"/>
</dbReference>
<sequence length="172" mass="18380">MIRRVLDSLYEAAGYLAALFLIGIGVTIVVQVVARTMSVTVDSTEAAGLCLAAATFFGLAHTFRHGAHVRITLVVGHLPAGPKRVFEVFNCLVAGAAVCFLAWHVIELTFQSYAYNDVSPGLLAMPFWIPQAGVSVGVVLFAVAILDDLVQVLRGRAPSYDGDTHPEDSHAE</sequence>
<keyword evidence="7 9" id="KW-0472">Membrane</keyword>
<gene>
    <name evidence="11" type="ORF">SAMN05421512_10741</name>
</gene>
<comment type="subcellular location">
    <subcellularLocation>
        <location evidence="1 9">Cell inner membrane</location>
        <topology evidence="1 9">Multi-pass membrane protein</topology>
    </subcellularLocation>
</comment>
<evidence type="ECO:0000256" key="7">
    <source>
        <dbReference type="ARBA" id="ARBA00023136"/>
    </source>
</evidence>
<keyword evidence="3" id="KW-1003">Cell membrane</keyword>
<evidence type="ECO:0000256" key="1">
    <source>
        <dbReference type="ARBA" id="ARBA00004429"/>
    </source>
</evidence>
<dbReference type="STRING" id="538381.GCA_001696535_03561"/>
<dbReference type="EMBL" id="OBML01000007">
    <property type="protein sequence ID" value="SOC12841.1"/>
    <property type="molecule type" value="Genomic_DNA"/>
</dbReference>
<dbReference type="PANTHER" id="PTHR35011">
    <property type="entry name" value="2,3-DIKETO-L-GULONATE TRAP TRANSPORTER SMALL PERMEASE PROTEIN YIAM"/>
    <property type="match status" value="1"/>
</dbReference>
<dbReference type="InterPro" id="IPR055348">
    <property type="entry name" value="DctQ"/>
</dbReference>
<feature type="domain" description="Tripartite ATP-independent periplasmic transporters DctQ component" evidence="10">
    <location>
        <begin position="26"/>
        <end position="154"/>
    </location>
</feature>